<sequence>MKELFTIDCGEIILREFLTEDAEAIYQLTSQPEVYEFLPDWRSTKEQRAEWLKNYEIPDNKKFIEASPEITNEFLKLGMILKETNEFIGFCNTGIKEGLNEPNREIAYAVSKRYRNRGYTTQAVQGLIRYLFENTNVKHVNAVILPQNTASNKVIKKCGFAFCEEIELEGQLHYRYILKNEGIK</sequence>
<dbReference type="PANTHER" id="PTHR43792:SF9">
    <property type="entry name" value="RIBOSOMAL-PROTEIN-ALANINE ACETYLTRANSFERASE"/>
    <property type="match status" value="1"/>
</dbReference>
<evidence type="ECO:0000313" key="3">
    <source>
        <dbReference type="Proteomes" id="UP000641206"/>
    </source>
</evidence>
<comment type="caution">
    <text evidence="2">The sequence shown here is derived from an EMBL/GenBank/DDBJ whole genome shotgun (WGS) entry which is preliminary data.</text>
</comment>
<keyword evidence="3" id="KW-1185">Reference proteome</keyword>
<dbReference type="InterPro" id="IPR051531">
    <property type="entry name" value="N-acetyltransferase"/>
</dbReference>
<dbReference type="EMBL" id="BMLW01000014">
    <property type="protein sequence ID" value="GGP15216.1"/>
    <property type="molecule type" value="Genomic_DNA"/>
</dbReference>
<reference evidence="3" key="1">
    <citation type="journal article" date="2019" name="Int. J. Syst. Evol. Microbiol.">
        <title>The Global Catalogue of Microorganisms (GCM) 10K type strain sequencing project: providing services to taxonomists for standard genome sequencing and annotation.</title>
        <authorList>
            <consortium name="The Broad Institute Genomics Platform"/>
            <consortium name="The Broad Institute Genome Sequencing Center for Infectious Disease"/>
            <person name="Wu L."/>
            <person name="Ma J."/>
        </authorList>
    </citation>
    <scope>NUCLEOTIDE SEQUENCE [LARGE SCALE GENOMIC DNA]</scope>
    <source>
        <strain evidence="3">CGMCC 1.7693</strain>
    </source>
</reference>
<accession>A0ABQ2P0P0</accession>
<protein>
    <submittedName>
        <fullName evidence="2">N-acetyltransferase</fullName>
    </submittedName>
</protein>
<evidence type="ECO:0000313" key="2">
    <source>
        <dbReference type="EMBL" id="GGP15216.1"/>
    </source>
</evidence>
<evidence type="ECO:0000259" key="1">
    <source>
        <dbReference type="PROSITE" id="PS51186"/>
    </source>
</evidence>
<dbReference type="InterPro" id="IPR000182">
    <property type="entry name" value="GNAT_dom"/>
</dbReference>
<gene>
    <name evidence="2" type="ORF">GCM10011346_42340</name>
</gene>
<proteinExistence type="predicted"/>
<dbReference type="Proteomes" id="UP000641206">
    <property type="component" value="Unassembled WGS sequence"/>
</dbReference>
<dbReference type="PANTHER" id="PTHR43792">
    <property type="entry name" value="GNAT FAMILY, PUTATIVE (AFU_ORTHOLOGUE AFUA_3G00765)-RELATED-RELATED"/>
    <property type="match status" value="1"/>
</dbReference>
<dbReference type="Gene3D" id="3.40.630.30">
    <property type="match status" value="1"/>
</dbReference>
<dbReference type="SUPFAM" id="SSF55729">
    <property type="entry name" value="Acyl-CoA N-acyltransferases (Nat)"/>
    <property type="match status" value="1"/>
</dbReference>
<organism evidence="2 3">
    <name type="scientific">Oceanobacillus neutriphilus</name>
    <dbReference type="NCBI Taxonomy" id="531815"/>
    <lineage>
        <taxon>Bacteria</taxon>
        <taxon>Bacillati</taxon>
        <taxon>Bacillota</taxon>
        <taxon>Bacilli</taxon>
        <taxon>Bacillales</taxon>
        <taxon>Bacillaceae</taxon>
        <taxon>Oceanobacillus</taxon>
    </lineage>
</organism>
<name>A0ABQ2P0P0_9BACI</name>
<dbReference type="PROSITE" id="PS51186">
    <property type="entry name" value="GNAT"/>
    <property type="match status" value="1"/>
</dbReference>
<dbReference type="Pfam" id="PF13302">
    <property type="entry name" value="Acetyltransf_3"/>
    <property type="match status" value="1"/>
</dbReference>
<dbReference type="RefSeq" id="WP_188736926.1">
    <property type="nucleotide sequence ID" value="NZ_BMLW01000014.1"/>
</dbReference>
<feature type="domain" description="N-acetyltransferase" evidence="1">
    <location>
        <begin position="12"/>
        <end position="181"/>
    </location>
</feature>
<dbReference type="InterPro" id="IPR016181">
    <property type="entry name" value="Acyl_CoA_acyltransferase"/>
</dbReference>